<dbReference type="Pfam" id="PF17876">
    <property type="entry name" value="CSD2"/>
    <property type="match status" value="1"/>
</dbReference>
<dbReference type="Proteomes" id="UP000095087">
    <property type="component" value="Unassembled WGS sequence"/>
</dbReference>
<dbReference type="InterPro" id="IPR050180">
    <property type="entry name" value="RNR_Ribonuclease"/>
</dbReference>
<evidence type="ECO:0000256" key="4">
    <source>
        <dbReference type="ARBA" id="ARBA00022801"/>
    </source>
</evidence>
<dbReference type="InterPro" id="IPR001900">
    <property type="entry name" value="RNase_II/R"/>
</dbReference>
<dbReference type="PATRIC" id="fig|1177755.3.peg.188"/>
<dbReference type="GO" id="GO:0005829">
    <property type="term" value="C:cytosol"/>
    <property type="evidence" value="ECO:0007669"/>
    <property type="project" value="TreeGrafter"/>
</dbReference>
<gene>
    <name evidence="7" type="primary">rnr</name>
    <name evidence="9" type="ORF">A7A08_00192</name>
</gene>
<comment type="catalytic activity">
    <reaction evidence="1 7">
        <text>Exonucleolytic cleavage in the 3'- to 5'-direction to yield nucleoside 5'-phosphates.</text>
        <dbReference type="EC" id="3.1.13.1"/>
    </reaction>
</comment>
<keyword evidence="5 7" id="KW-0269">Exonuclease</keyword>
<dbReference type="EMBL" id="MASI01000001">
    <property type="protein sequence ID" value="ODA68370.1"/>
    <property type="molecule type" value="Genomic_DNA"/>
</dbReference>
<dbReference type="HAMAP" id="MF_01895">
    <property type="entry name" value="RNase_R"/>
    <property type="match status" value="1"/>
</dbReference>
<dbReference type="InterPro" id="IPR004476">
    <property type="entry name" value="RNase_II/RNase_R"/>
</dbReference>
<dbReference type="GO" id="GO:0008859">
    <property type="term" value="F:exoribonuclease II activity"/>
    <property type="evidence" value="ECO:0007669"/>
    <property type="project" value="UniProtKB-UniRule"/>
</dbReference>
<dbReference type="PANTHER" id="PTHR23355:SF9">
    <property type="entry name" value="DIS3-LIKE EXONUCLEASE 2"/>
    <property type="match status" value="1"/>
</dbReference>
<dbReference type="NCBIfam" id="TIGR00358">
    <property type="entry name" value="3_prime_RNase"/>
    <property type="match status" value="1"/>
</dbReference>
<dbReference type="AlphaFoldDB" id="A0A1E2S1V3"/>
<dbReference type="PROSITE" id="PS01175">
    <property type="entry name" value="RIBONUCLEASE_II"/>
    <property type="match status" value="1"/>
</dbReference>
<evidence type="ECO:0000256" key="7">
    <source>
        <dbReference type="HAMAP-Rule" id="MF_01895"/>
    </source>
</evidence>
<evidence type="ECO:0000313" key="9">
    <source>
        <dbReference type="EMBL" id="ODA68370.1"/>
    </source>
</evidence>
<reference evidence="9 10" key="1">
    <citation type="submission" date="2016-07" db="EMBL/GenBank/DDBJ databases">
        <title>Draft genome sequence of Methyloligella halotolerans C2T (VKM B-2706T=CCUG 61687T=DSM 25045T), a halotolerant polyhydroxybutyrate accumulating methylotroph.</title>
        <authorList>
            <person name="Vasilenko O.V."/>
            <person name="Doronina N.V."/>
            <person name="Poroshina M.N."/>
            <person name="Tarlachkov S.V."/>
            <person name="Trotsenko Y.A."/>
        </authorList>
    </citation>
    <scope>NUCLEOTIDE SEQUENCE [LARGE SCALE GENOMIC DNA]</scope>
    <source>
        <strain evidence="9 10">VKM B-2706</strain>
    </source>
</reference>
<evidence type="ECO:0000256" key="5">
    <source>
        <dbReference type="ARBA" id="ARBA00022839"/>
    </source>
</evidence>
<dbReference type="GO" id="GO:0006402">
    <property type="term" value="P:mRNA catabolic process"/>
    <property type="evidence" value="ECO:0007669"/>
    <property type="project" value="TreeGrafter"/>
</dbReference>
<dbReference type="InterPro" id="IPR040476">
    <property type="entry name" value="CSD2"/>
</dbReference>
<sequence>MSKPASLPSKQQVLDFIQSSDEKVGKREIAREFGIKGAARIPLKALLREMTDEGLIAGSKKKLQKPDELPPVTVVRITGRDEDGEFVATPASWDEEVGPPPRILVAGSRQRSEAAGVGDRVLARIERLNDDTYPYLARPIKKLSTGPRTLLGIYRDRGEDGVIDPVDRKQLKEFRVPRTDRNEAEDGELVRFEMSRSPRYGSGTARIVERLGNPQDQRATSLIAIHAHGIPDVFPQAALEEAEAATPPGMEGREDLRQIPLVTIDPADARDHDDAVWAEADDDPDNKGGHIVMVAIADVSAYVTPGSALDKEARTRGNSVYFPDRVVPMLPERISNDLCSLVEGEPRPCLAVRMVYDAGGHKKSHRFMRGMMRSAASLTYQQAQAAIDGNPDDQTGPLLEPVLKPLWTAYRAMAKARDKRAPLDLDLPERKIKLDDKGEVADIVTPPRLEAHRLIEECMIAANVAAAETLEAESTPLVYRVHDAPSDEKVAALSDFLRTLDISFAKAGVMKPAQFNRILDMTKDTPVADLVQEVVLRSQSQAEYTPGNYGHFGLNLRRYAHFTSPIRRYADLIVHRALIRALGLGSGGLTDAEIERLEETAQQISDTERRAMSAERETVDRLIASFLADRVAPASTARSPA</sequence>
<dbReference type="STRING" id="1177755.A7A08_00192"/>
<evidence type="ECO:0000313" key="10">
    <source>
        <dbReference type="Proteomes" id="UP000095087"/>
    </source>
</evidence>
<evidence type="ECO:0000256" key="1">
    <source>
        <dbReference type="ARBA" id="ARBA00001849"/>
    </source>
</evidence>
<comment type="caution">
    <text evidence="9">The sequence shown here is derived from an EMBL/GenBank/DDBJ whole genome shotgun (WGS) entry which is preliminary data.</text>
</comment>
<evidence type="ECO:0000256" key="2">
    <source>
        <dbReference type="ARBA" id="ARBA00022490"/>
    </source>
</evidence>
<dbReference type="GO" id="GO:0003723">
    <property type="term" value="F:RNA binding"/>
    <property type="evidence" value="ECO:0007669"/>
    <property type="project" value="UniProtKB-UniRule"/>
</dbReference>
<protein>
    <recommendedName>
        <fullName evidence="7">Ribonuclease R</fullName>
        <shortName evidence="7">RNase R</shortName>
        <ecNumber evidence="7">3.1.13.1</ecNumber>
    </recommendedName>
</protein>
<evidence type="ECO:0000259" key="8">
    <source>
        <dbReference type="SMART" id="SM00955"/>
    </source>
</evidence>
<evidence type="ECO:0000256" key="6">
    <source>
        <dbReference type="ARBA" id="ARBA00022884"/>
    </source>
</evidence>
<comment type="subcellular location">
    <subcellularLocation>
        <location evidence="7">Cytoplasm</location>
    </subcellularLocation>
</comment>
<comment type="similarity">
    <text evidence="7">Belongs to the RNR ribonuclease family. RNase R subfamily.</text>
</comment>
<dbReference type="InterPro" id="IPR022966">
    <property type="entry name" value="RNase_II/R_CS"/>
</dbReference>
<dbReference type="InterPro" id="IPR011805">
    <property type="entry name" value="RNase_R"/>
</dbReference>
<dbReference type="PANTHER" id="PTHR23355">
    <property type="entry name" value="RIBONUCLEASE"/>
    <property type="match status" value="1"/>
</dbReference>
<keyword evidence="3 7" id="KW-0540">Nuclease</keyword>
<evidence type="ECO:0000256" key="3">
    <source>
        <dbReference type="ARBA" id="ARBA00022722"/>
    </source>
</evidence>
<dbReference type="EC" id="3.1.13.1" evidence="7"/>
<keyword evidence="4 7" id="KW-0378">Hydrolase</keyword>
<dbReference type="InterPro" id="IPR012340">
    <property type="entry name" value="NA-bd_OB-fold"/>
</dbReference>
<dbReference type="SUPFAM" id="SSF50249">
    <property type="entry name" value="Nucleic acid-binding proteins"/>
    <property type="match status" value="1"/>
</dbReference>
<keyword evidence="10" id="KW-1185">Reference proteome</keyword>
<comment type="function">
    <text evidence="7">3'-5' exoribonuclease that releases 5'-nucleoside monophosphates and is involved in maturation of structured RNAs.</text>
</comment>
<dbReference type="SMART" id="SM00955">
    <property type="entry name" value="RNB"/>
    <property type="match status" value="1"/>
</dbReference>
<dbReference type="Pfam" id="PF00773">
    <property type="entry name" value="RNB"/>
    <property type="match status" value="1"/>
</dbReference>
<accession>A0A1E2S1V3</accession>
<keyword evidence="2 7" id="KW-0963">Cytoplasm</keyword>
<organism evidence="9 10">
    <name type="scientific">Methyloligella halotolerans</name>
    <dbReference type="NCBI Taxonomy" id="1177755"/>
    <lineage>
        <taxon>Bacteria</taxon>
        <taxon>Pseudomonadati</taxon>
        <taxon>Pseudomonadota</taxon>
        <taxon>Alphaproteobacteria</taxon>
        <taxon>Hyphomicrobiales</taxon>
        <taxon>Hyphomicrobiaceae</taxon>
        <taxon>Methyloligella</taxon>
    </lineage>
</organism>
<name>A0A1E2S1V3_9HYPH</name>
<feature type="domain" description="RNB" evidence="8">
    <location>
        <begin position="253"/>
        <end position="584"/>
    </location>
</feature>
<keyword evidence="6 7" id="KW-0694">RNA-binding</keyword>
<proteinExistence type="inferred from homology"/>